<evidence type="ECO:0000313" key="2">
    <source>
        <dbReference type="Proteomes" id="UP000704467"/>
    </source>
</evidence>
<dbReference type="Proteomes" id="UP000704467">
    <property type="component" value="Unassembled WGS sequence"/>
</dbReference>
<gene>
    <name evidence="1" type="ORF">HED55_24060</name>
</gene>
<proteinExistence type="predicted"/>
<evidence type="ECO:0000313" key="1">
    <source>
        <dbReference type="EMBL" id="NKC05127.1"/>
    </source>
</evidence>
<organism evidence="1 2">
    <name type="scientific">Brucella haematophila</name>
    <dbReference type="NCBI Taxonomy" id="419474"/>
    <lineage>
        <taxon>Bacteria</taxon>
        <taxon>Pseudomonadati</taxon>
        <taxon>Pseudomonadota</taxon>
        <taxon>Alphaproteobacteria</taxon>
        <taxon>Hyphomicrobiales</taxon>
        <taxon>Brucellaceae</taxon>
        <taxon>Brucella/Ochrobactrum group</taxon>
        <taxon>Brucella</taxon>
    </lineage>
</organism>
<reference evidence="1 2" key="1">
    <citation type="submission" date="2020-03" db="EMBL/GenBank/DDBJ databases">
        <title>Whole genome sequencing of clinical and environmental type strains of Ochrobactrum.</title>
        <authorList>
            <person name="Dharne M."/>
        </authorList>
    </citation>
    <scope>NUCLEOTIDE SEQUENCE [LARGE SCALE GENOMIC DNA]</scope>
    <source>
        <strain evidence="1 2">CIP 109452</strain>
    </source>
</reference>
<protein>
    <submittedName>
        <fullName evidence="1">Uncharacterized protein</fullName>
    </submittedName>
</protein>
<sequence>MIEGTGFSAIAVGDLMHAGGIRMELRVSQFIDSTLSGGPFPIALG</sequence>
<keyword evidence="2" id="KW-1185">Reference proteome</keyword>
<dbReference type="EMBL" id="JAAVLN010000003">
    <property type="protein sequence ID" value="NKC05127.1"/>
    <property type="molecule type" value="Genomic_DNA"/>
</dbReference>
<comment type="caution">
    <text evidence="1">The sequence shown here is derived from an EMBL/GenBank/DDBJ whole genome shotgun (WGS) entry which is preliminary data.</text>
</comment>
<name>A0ABX1DQB0_9HYPH</name>
<accession>A0ABX1DQB0</accession>